<dbReference type="Proteomes" id="UP001234178">
    <property type="component" value="Unassembled WGS sequence"/>
</dbReference>
<accession>A0ABQ9YY13</accession>
<reference evidence="1 2" key="1">
    <citation type="journal article" date="2023" name="Nucleic Acids Res.">
        <title>The hologenome of Daphnia magna reveals possible DNA methylation and microbiome-mediated evolution of the host genome.</title>
        <authorList>
            <person name="Chaturvedi A."/>
            <person name="Li X."/>
            <person name="Dhandapani V."/>
            <person name="Marshall H."/>
            <person name="Kissane S."/>
            <person name="Cuenca-Cambronero M."/>
            <person name="Asole G."/>
            <person name="Calvet F."/>
            <person name="Ruiz-Romero M."/>
            <person name="Marangio P."/>
            <person name="Guigo R."/>
            <person name="Rago D."/>
            <person name="Mirbahai L."/>
            <person name="Eastwood N."/>
            <person name="Colbourne J.K."/>
            <person name="Zhou J."/>
            <person name="Mallon E."/>
            <person name="Orsini L."/>
        </authorList>
    </citation>
    <scope>NUCLEOTIDE SEQUENCE [LARGE SCALE GENOMIC DNA]</scope>
    <source>
        <strain evidence="1">LRV0_1</strain>
    </source>
</reference>
<evidence type="ECO:0000313" key="1">
    <source>
        <dbReference type="EMBL" id="KAK4005537.1"/>
    </source>
</evidence>
<gene>
    <name evidence="1" type="ORF">OUZ56_007242</name>
</gene>
<protein>
    <submittedName>
        <fullName evidence="1">Uncharacterized protein</fullName>
    </submittedName>
</protein>
<evidence type="ECO:0000313" key="2">
    <source>
        <dbReference type="Proteomes" id="UP001234178"/>
    </source>
</evidence>
<proteinExistence type="predicted"/>
<comment type="caution">
    <text evidence="1">The sequence shown here is derived from an EMBL/GenBank/DDBJ whole genome shotgun (WGS) entry which is preliminary data.</text>
</comment>
<dbReference type="EMBL" id="JAOYFB010000001">
    <property type="protein sequence ID" value="KAK4005537.1"/>
    <property type="molecule type" value="Genomic_DNA"/>
</dbReference>
<organism evidence="1 2">
    <name type="scientific">Daphnia magna</name>
    <dbReference type="NCBI Taxonomy" id="35525"/>
    <lineage>
        <taxon>Eukaryota</taxon>
        <taxon>Metazoa</taxon>
        <taxon>Ecdysozoa</taxon>
        <taxon>Arthropoda</taxon>
        <taxon>Crustacea</taxon>
        <taxon>Branchiopoda</taxon>
        <taxon>Diplostraca</taxon>
        <taxon>Cladocera</taxon>
        <taxon>Anomopoda</taxon>
        <taxon>Daphniidae</taxon>
        <taxon>Daphnia</taxon>
    </lineage>
</organism>
<sequence>MLWKLPSGGILNGIIRHFGVSLRITWPIIDDSNENKHTRKTGIYLVQVSAVFELITSSCRESPEERRSIVDIDNKERIKTSAKRQQTSFHYHYGYVSSK</sequence>
<keyword evidence="2" id="KW-1185">Reference proteome</keyword>
<name>A0ABQ9YY13_9CRUS</name>